<keyword evidence="6 13" id="KW-0067">ATP-binding</keyword>
<proteinExistence type="predicted"/>
<evidence type="ECO:0000256" key="4">
    <source>
        <dbReference type="ARBA" id="ARBA00022692"/>
    </source>
</evidence>
<evidence type="ECO:0000256" key="9">
    <source>
        <dbReference type="SAM" id="MobiDB-lite"/>
    </source>
</evidence>
<keyword evidence="7 10" id="KW-1133">Transmembrane helix</keyword>
<accession>A0A7X2TLE0</accession>
<dbReference type="InterPro" id="IPR017871">
    <property type="entry name" value="ABC_transporter-like_CS"/>
</dbReference>
<dbReference type="InterPro" id="IPR011527">
    <property type="entry name" value="ABC1_TM_dom"/>
</dbReference>
<feature type="transmembrane region" description="Helical" evidence="10">
    <location>
        <begin position="94"/>
        <end position="119"/>
    </location>
</feature>
<dbReference type="SMART" id="SM00382">
    <property type="entry name" value="AAA"/>
    <property type="match status" value="1"/>
</dbReference>
<evidence type="ECO:0000256" key="5">
    <source>
        <dbReference type="ARBA" id="ARBA00022741"/>
    </source>
</evidence>
<dbReference type="Gene3D" id="3.40.50.300">
    <property type="entry name" value="P-loop containing nucleotide triphosphate hydrolases"/>
    <property type="match status" value="1"/>
</dbReference>
<evidence type="ECO:0000256" key="1">
    <source>
        <dbReference type="ARBA" id="ARBA00004651"/>
    </source>
</evidence>
<dbReference type="CDD" id="cd18547">
    <property type="entry name" value="ABC_6TM_Tm288_like"/>
    <property type="match status" value="1"/>
</dbReference>
<dbReference type="FunFam" id="1.20.1560.10:FF:000011">
    <property type="entry name" value="Multidrug ABC transporter ATP-binding protein"/>
    <property type="match status" value="1"/>
</dbReference>
<dbReference type="GO" id="GO:0005524">
    <property type="term" value="F:ATP binding"/>
    <property type="evidence" value="ECO:0007669"/>
    <property type="project" value="UniProtKB-KW"/>
</dbReference>
<keyword evidence="8 10" id="KW-0472">Membrane</keyword>
<dbReference type="InterPro" id="IPR003439">
    <property type="entry name" value="ABC_transporter-like_ATP-bd"/>
</dbReference>
<evidence type="ECO:0000259" key="12">
    <source>
        <dbReference type="PROSITE" id="PS50929"/>
    </source>
</evidence>
<keyword evidence="14" id="KW-1185">Reference proteome</keyword>
<evidence type="ECO:0000313" key="13">
    <source>
        <dbReference type="EMBL" id="MST66217.1"/>
    </source>
</evidence>
<protein>
    <submittedName>
        <fullName evidence="13">ABC transporter ATP-binding protein</fullName>
    </submittedName>
</protein>
<dbReference type="Gene3D" id="1.20.1560.10">
    <property type="entry name" value="ABC transporter type 1, transmembrane domain"/>
    <property type="match status" value="1"/>
</dbReference>
<dbReference type="Proteomes" id="UP000440513">
    <property type="component" value="Unassembled WGS sequence"/>
</dbReference>
<evidence type="ECO:0000256" key="6">
    <source>
        <dbReference type="ARBA" id="ARBA00022840"/>
    </source>
</evidence>
<dbReference type="FunFam" id="3.40.50.300:FF:000287">
    <property type="entry name" value="Multidrug ABC transporter ATP-binding protein"/>
    <property type="match status" value="1"/>
</dbReference>
<keyword evidence="3" id="KW-1003">Cell membrane</keyword>
<dbReference type="Pfam" id="PF00005">
    <property type="entry name" value="ABC_tran"/>
    <property type="match status" value="1"/>
</dbReference>
<evidence type="ECO:0000313" key="14">
    <source>
        <dbReference type="Proteomes" id="UP000440513"/>
    </source>
</evidence>
<dbReference type="InterPro" id="IPR003593">
    <property type="entry name" value="AAA+_ATPase"/>
</dbReference>
<dbReference type="PANTHER" id="PTHR43394:SF1">
    <property type="entry name" value="ATP-BINDING CASSETTE SUB-FAMILY B MEMBER 10, MITOCHONDRIAL"/>
    <property type="match status" value="1"/>
</dbReference>
<keyword evidence="5" id="KW-0547">Nucleotide-binding</keyword>
<feature type="transmembrane region" description="Helical" evidence="10">
    <location>
        <begin position="42"/>
        <end position="60"/>
    </location>
</feature>
<feature type="domain" description="ABC transmembrane type-1" evidence="12">
    <location>
        <begin position="45"/>
        <end position="337"/>
    </location>
</feature>
<keyword evidence="2" id="KW-0813">Transport</keyword>
<feature type="transmembrane region" description="Helical" evidence="10">
    <location>
        <begin position="193"/>
        <end position="213"/>
    </location>
</feature>
<dbReference type="InterPro" id="IPR036640">
    <property type="entry name" value="ABC1_TM_sf"/>
</dbReference>
<dbReference type="CDD" id="cd03254">
    <property type="entry name" value="ABCC_Glucan_exporter_like"/>
    <property type="match status" value="1"/>
</dbReference>
<dbReference type="InterPro" id="IPR027417">
    <property type="entry name" value="P-loop_NTPase"/>
</dbReference>
<dbReference type="GO" id="GO:0016887">
    <property type="term" value="F:ATP hydrolysis activity"/>
    <property type="evidence" value="ECO:0007669"/>
    <property type="project" value="InterPro"/>
</dbReference>
<dbReference type="GO" id="GO:0015421">
    <property type="term" value="F:ABC-type oligopeptide transporter activity"/>
    <property type="evidence" value="ECO:0007669"/>
    <property type="project" value="TreeGrafter"/>
</dbReference>
<feature type="transmembrane region" description="Helical" evidence="10">
    <location>
        <begin position="170"/>
        <end position="187"/>
    </location>
</feature>
<evidence type="ECO:0000256" key="7">
    <source>
        <dbReference type="ARBA" id="ARBA00022989"/>
    </source>
</evidence>
<evidence type="ECO:0000256" key="10">
    <source>
        <dbReference type="SAM" id="Phobius"/>
    </source>
</evidence>
<sequence>MSENSRRPSREPMGRGRMSGEKAKDFSGAVKKLLRYMSKYKIRLIGMMIFAIVGTVFNIVGPKILGKATTELFNGLVAKVNGTGGIDFDKIGKILLWTLGLYLCSAAFSFVQGFIMTGISNDVSYSLRKDISGKMNRLPMKYYESRTYGEVLSRITNDVDTLQQGLNQSITQLITSVTTLIGVFIMMLSINVWMTLCALLILPCSMFIISKVMKRSQKYFRQQQKYLGDVNGQVEEVYAGQNIVKAFNKEDAVMATFEETNKKLYESGWKSQFFSGMMMPIMQFVGNIGYVMVALLGGFMTIKGAIEVGDIQSFFQYIRNFTQPVQQIAQVTNMMQSAAAASERVFEFLEEEEEEQTVEHPVTLENGVEGHVTFEHVSFGYRPDQIIIKDFSEQVQPGQKIAIVGPTGAGKTTLVKLLMRFYDVNSGRILIDGHDIREFDRRNLRECFGMVLQDTWLFNGTIMENIRYGRLDATDEEVIAAAKAAHAHRFIQTLPEGYNTVLNEEASNVSQGQKQLLTIARAILADNRLLILDEATSSVDTRTEERIQKAMDNLMKGRTSFVIAHRLSTIKDADVILVMKDGDIIEQGNHEELLAMNGFYANLYNSQFEKVG</sequence>
<comment type="subcellular location">
    <subcellularLocation>
        <location evidence="1">Cell membrane</location>
        <topology evidence="1">Multi-pass membrane protein</topology>
    </subcellularLocation>
</comment>
<dbReference type="GO" id="GO:0005886">
    <property type="term" value="C:plasma membrane"/>
    <property type="evidence" value="ECO:0007669"/>
    <property type="project" value="UniProtKB-SubCell"/>
</dbReference>
<dbReference type="Pfam" id="PF00664">
    <property type="entry name" value="ABC_membrane"/>
    <property type="match status" value="1"/>
</dbReference>
<dbReference type="PROSITE" id="PS50929">
    <property type="entry name" value="ABC_TM1F"/>
    <property type="match status" value="1"/>
</dbReference>
<evidence type="ECO:0000256" key="3">
    <source>
        <dbReference type="ARBA" id="ARBA00022475"/>
    </source>
</evidence>
<dbReference type="SUPFAM" id="SSF90123">
    <property type="entry name" value="ABC transporter transmembrane region"/>
    <property type="match status" value="1"/>
</dbReference>
<feature type="region of interest" description="Disordered" evidence="9">
    <location>
        <begin position="1"/>
        <end position="22"/>
    </location>
</feature>
<comment type="caution">
    <text evidence="13">The sequence shown here is derived from an EMBL/GenBank/DDBJ whole genome shotgun (WGS) entry which is preliminary data.</text>
</comment>
<dbReference type="AlphaFoldDB" id="A0A7X2TLE0"/>
<keyword evidence="4 10" id="KW-0812">Transmembrane</keyword>
<evidence type="ECO:0000259" key="11">
    <source>
        <dbReference type="PROSITE" id="PS50893"/>
    </source>
</evidence>
<dbReference type="PANTHER" id="PTHR43394">
    <property type="entry name" value="ATP-DEPENDENT PERMEASE MDL1, MITOCHONDRIAL"/>
    <property type="match status" value="1"/>
</dbReference>
<dbReference type="SUPFAM" id="SSF52540">
    <property type="entry name" value="P-loop containing nucleoside triphosphate hydrolases"/>
    <property type="match status" value="1"/>
</dbReference>
<feature type="transmembrane region" description="Helical" evidence="10">
    <location>
        <begin position="284"/>
        <end position="306"/>
    </location>
</feature>
<name>A0A7X2TLE0_9FIRM</name>
<evidence type="ECO:0000256" key="2">
    <source>
        <dbReference type="ARBA" id="ARBA00022448"/>
    </source>
</evidence>
<dbReference type="PROSITE" id="PS00211">
    <property type="entry name" value="ABC_TRANSPORTER_1"/>
    <property type="match status" value="1"/>
</dbReference>
<reference evidence="13 14" key="1">
    <citation type="submission" date="2019-08" db="EMBL/GenBank/DDBJ databases">
        <title>In-depth cultivation of the pig gut microbiome towards novel bacterial diversity and tailored functional studies.</title>
        <authorList>
            <person name="Wylensek D."/>
            <person name="Hitch T.C.A."/>
            <person name="Clavel T."/>
        </authorList>
    </citation>
    <scope>NUCLEOTIDE SEQUENCE [LARGE SCALE GENOMIC DNA]</scope>
    <source>
        <strain evidence="13 14">BSM-380-WT-5A</strain>
    </source>
</reference>
<feature type="domain" description="ABC transporter" evidence="11">
    <location>
        <begin position="372"/>
        <end position="606"/>
    </location>
</feature>
<evidence type="ECO:0000256" key="8">
    <source>
        <dbReference type="ARBA" id="ARBA00023136"/>
    </source>
</evidence>
<gene>
    <name evidence="13" type="ORF">FYJ57_05625</name>
</gene>
<dbReference type="RefSeq" id="WP_154431931.1">
    <property type="nucleotide sequence ID" value="NZ_JBQHQP010000010.1"/>
</dbReference>
<dbReference type="EMBL" id="VUMS01000008">
    <property type="protein sequence ID" value="MST66217.1"/>
    <property type="molecule type" value="Genomic_DNA"/>
</dbReference>
<dbReference type="PROSITE" id="PS50893">
    <property type="entry name" value="ABC_TRANSPORTER_2"/>
    <property type="match status" value="1"/>
</dbReference>
<organism evidence="13 14">
    <name type="scientific">Oliverpabstia intestinalis</name>
    <dbReference type="NCBI Taxonomy" id="2606633"/>
    <lineage>
        <taxon>Bacteria</taxon>
        <taxon>Bacillati</taxon>
        <taxon>Bacillota</taxon>
        <taxon>Clostridia</taxon>
        <taxon>Lachnospirales</taxon>
        <taxon>Lachnospiraceae</taxon>
        <taxon>Oliverpabstia</taxon>
    </lineage>
</organism>
<dbReference type="InterPro" id="IPR039421">
    <property type="entry name" value="Type_1_exporter"/>
</dbReference>